<sequence length="217" mass="25246">MWGSNHTSPYSEIFVEWLTNSHFILLNTDVPTHRSNVGSGALLDFTLCSSNLIGYSNTFVSDSSYNSDHCPVITDFNFHNPIKRTINKVDWRSVTEQVKLTAFGIDDHNLSDNIAKIISNNTQKIKISNKTFPPWWNTICHNLYKLKKCFRKKAIREISPKLWNRYKQYSSRLRFSIKKAKKKKKRTGIQSVIAFLTRESYNILKKLSMKNNPESQH</sequence>
<dbReference type="Gene3D" id="3.60.10.10">
    <property type="entry name" value="Endonuclease/exonuclease/phosphatase"/>
    <property type="match status" value="1"/>
</dbReference>
<proteinExistence type="predicted"/>
<dbReference type="SUPFAM" id="SSF56219">
    <property type="entry name" value="DNase I-like"/>
    <property type="match status" value="1"/>
</dbReference>
<evidence type="ECO:0000259" key="1">
    <source>
        <dbReference type="Pfam" id="PF14529"/>
    </source>
</evidence>
<dbReference type="AlphaFoldDB" id="A0A8X6S228"/>
<dbReference type="EMBL" id="BMAU01021236">
    <property type="protein sequence ID" value="GFY03373.1"/>
    <property type="molecule type" value="Genomic_DNA"/>
</dbReference>
<dbReference type="Pfam" id="PF14529">
    <property type="entry name" value="Exo_endo_phos_2"/>
    <property type="match status" value="1"/>
</dbReference>
<comment type="caution">
    <text evidence="2">The sequence shown here is derived from an EMBL/GenBank/DDBJ whole genome shotgun (WGS) entry which is preliminary data.</text>
</comment>
<organism evidence="2 3">
    <name type="scientific">Trichonephila clavipes</name>
    <name type="common">Golden silk orbweaver</name>
    <name type="synonym">Nephila clavipes</name>
    <dbReference type="NCBI Taxonomy" id="2585209"/>
    <lineage>
        <taxon>Eukaryota</taxon>
        <taxon>Metazoa</taxon>
        <taxon>Ecdysozoa</taxon>
        <taxon>Arthropoda</taxon>
        <taxon>Chelicerata</taxon>
        <taxon>Arachnida</taxon>
        <taxon>Araneae</taxon>
        <taxon>Araneomorphae</taxon>
        <taxon>Entelegynae</taxon>
        <taxon>Araneoidea</taxon>
        <taxon>Nephilidae</taxon>
        <taxon>Trichonephila</taxon>
    </lineage>
</organism>
<keyword evidence="2" id="KW-0695">RNA-directed DNA polymerase</keyword>
<keyword evidence="3" id="KW-1185">Reference proteome</keyword>
<dbReference type="GO" id="GO:0003964">
    <property type="term" value="F:RNA-directed DNA polymerase activity"/>
    <property type="evidence" value="ECO:0007669"/>
    <property type="project" value="UniProtKB-KW"/>
</dbReference>
<gene>
    <name evidence="2" type="primary">X-elementORF2_642</name>
    <name evidence="2" type="ORF">TNCV_1173311</name>
</gene>
<name>A0A8X6S228_TRICX</name>
<dbReference type="InterPro" id="IPR005135">
    <property type="entry name" value="Endo/exonuclease/phosphatase"/>
</dbReference>
<reference evidence="2" key="1">
    <citation type="submission" date="2020-08" db="EMBL/GenBank/DDBJ databases">
        <title>Multicomponent nature underlies the extraordinary mechanical properties of spider dragline silk.</title>
        <authorList>
            <person name="Kono N."/>
            <person name="Nakamura H."/>
            <person name="Mori M."/>
            <person name="Yoshida Y."/>
            <person name="Ohtoshi R."/>
            <person name="Malay A.D."/>
            <person name="Moran D.A.P."/>
            <person name="Tomita M."/>
            <person name="Numata K."/>
            <person name="Arakawa K."/>
        </authorList>
    </citation>
    <scope>NUCLEOTIDE SEQUENCE</scope>
</reference>
<dbReference type="Proteomes" id="UP000887159">
    <property type="component" value="Unassembled WGS sequence"/>
</dbReference>
<evidence type="ECO:0000313" key="2">
    <source>
        <dbReference type="EMBL" id="GFY03373.1"/>
    </source>
</evidence>
<evidence type="ECO:0000313" key="3">
    <source>
        <dbReference type="Proteomes" id="UP000887159"/>
    </source>
</evidence>
<accession>A0A8X6S228</accession>
<dbReference type="InterPro" id="IPR036691">
    <property type="entry name" value="Endo/exonu/phosph_ase_sf"/>
</dbReference>
<keyword evidence="2" id="KW-0548">Nucleotidyltransferase</keyword>
<feature type="domain" description="Endonuclease/exonuclease/phosphatase" evidence="1">
    <location>
        <begin position="1"/>
        <end position="73"/>
    </location>
</feature>
<protein>
    <submittedName>
        <fullName evidence="2">Putative RNA-directed DNA polymerase from transposon X-element</fullName>
    </submittedName>
</protein>
<keyword evidence="2" id="KW-0808">Transferase</keyword>